<feature type="transmembrane region" description="Helical" evidence="7">
    <location>
        <begin position="219"/>
        <end position="237"/>
    </location>
</feature>
<comment type="subcellular location">
    <subcellularLocation>
        <location evidence="1 7">Cell membrane</location>
        <topology evidence="1 7">Multi-pass membrane protein</topology>
    </subcellularLocation>
</comment>
<keyword evidence="3" id="KW-1003">Cell membrane</keyword>
<dbReference type="PANTHER" id="PTHR43227:SF11">
    <property type="entry name" value="BLL4140 PROTEIN"/>
    <property type="match status" value="1"/>
</dbReference>
<dbReference type="InterPro" id="IPR050809">
    <property type="entry name" value="UgpAE/MalFG_permease"/>
</dbReference>
<feature type="transmembrane region" description="Helical" evidence="7">
    <location>
        <begin position="287"/>
        <end position="304"/>
    </location>
</feature>
<dbReference type="Pfam" id="PF00528">
    <property type="entry name" value="BPD_transp_1"/>
    <property type="match status" value="1"/>
</dbReference>
<keyword evidence="2 7" id="KW-0813">Transport</keyword>
<evidence type="ECO:0000313" key="9">
    <source>
        <dbReference type="EMBL" id="GAA6269810.1"/>
    </source>
</evidence>
<dbReference type="PANTHER" id="PTHR43227">
    <property type="entry name" value="BLL4140 PROTEIN"/>
    <property type="match status" value="1"/>
</dbReference>
<keyword evidence="6 7" id="KW-0472">Membrane</keyword>
<dbReference type="RefSeq" id="WP_178301606.1">
    <property type="nucleotide sequence ID" value="NZ_BAABXL010000001.1"/>
</dbReference>
<feature type="transmembrane region" description="Helical" evidence="7">
    <location>
        <begin position="26"/>
        <end position="52"/>
    </location>
</feature>
<comment type="similarity">
    <text evidence="7">Belongs to the binding-protein-dependent transport system permease family.</text>
</comment>
<feature type="transmembrane region" description="Helical" evidence="7">
    <location>
        <begin position="186"/>
        <end position="207"/>
    </location>
</feature>
<gene>
    <name evidence="9" type="ORF">F130042H8_28700</name>
</gene>
<evidence type="ECO:0000256" key="6">
    <source>
        <dbReference type="ARBA" id="ARBA00023136"/>
    </source>
</evidence>
<dbReference type="InterPro" id="IPR035906">
    <property type="entry name" value="MetI-like_sf"/>
</dbReference>
<protein>
    <submittedName>
        <fullName evidence="9">Sugar ABC transporter permease</fullName>
    </submittedName>
</protein>
<sequence length="313" mass="35380">MASAKKVNTVTKKQGFFTNLYRYREYYIMLIPGILFFLVFCYGPMYGLVIAFQDYYPLKGISGSEFVGLKHFKALFSNPFFLSVLKNTLIISVYKLIVCFPAPIFLCIALNEIKNAKFKKIAQSVSYLPHFISWVVVSGIILEFLSPSRGPVNIILQNLGFDPVFFVAEPKYFRGVLVASDLWKSIGWGSIVYLAAVTGIDPSLYEAAEMDGAGRIKRIIHITLPALAPIVTVMLIMQSGKILNDSFEQVYNFLTPTTYEVGDVISTFVYRMGIQKMQYSFTTAVDLFKNIISFGLVMLTNYVARKTNDYALW</sequence>
<evidence type="ECO:0000256" key="3">
    <source>
        <dbReference type="ARBA" id="ARBA00022475"/>
    </source>
</evidence>
<organism evidence="9 10">
    <name type="scientific">Enterocloster alcoholdehydrogenati</name>
    <dbReference type="NCBI Taxonomy" id="2547410"/>
    <lineage>
        <taxon>Bacteria</taxon>
        <taxon>Bacillati</taxon>
        <taxon>Bacillota</taxon>
        <taxon>Clostridia</taxon>
        <taxon>Lachnospirales</taxon>
        <taxon>Lachnospiraceae</taxon>
        <taxon>Enterocloster</taxon>
    </lineage>
</organism>
<evidence type="ECO:0000259" key="8">
    <source>
        <dbReference type="PROSITE" id="PS50928"/>
    </source>
</evidence>
<feature type="transmembrane region" description="Helical" evidence="7">
    <location>
        <begin position="89"/>
        <end position="113"/>
    </location>
</feature>
<dbReference type="EMBL" id="BAABXL010000001">
    <property type="protein sequence ID" value="GAA6269810.1"/>
    <property type="molecule type" value="Genomic_DNA"/>
</dbReference>
<keyword evidence="5 7" id="KW-1133">Transmembrane helix</keyword>
<evidence type="ECO:0000256" key="1">
    <source>
        <dbReference type="ARBA" id="ARBA00004651"/>
    </source>
</evidence>
<evidence type="ECO:0000256" key="7">
    <source>
        <dbReference type="RuleBase" id="RU363032"/>
    </source>
</evidence>
<evidence type="ECO:0000256" key="4">
    <source>
        <dbReference type="ARBA" id="ARBA00022692"/>
    </source>
</evidence>
<keyword evidence="4 7" id="KW-0812">Transmembrane</keyword>
<comment type="caution">
    <text evidence="9">The sequence shown here is derived from an EMBL/GenBank/DDBJ whole genome shotgun (WGS) entry which is preliminary data.</text>
</comment>
<keyword evidence="10" id="KW-1185">Reference proteome</keyword>
<dbReference type="Gene3D" id="1.10.3720.10">
    <property type="entry name" value="MetI-like"/>
    <property type="match status" value="1"/>
</dbReference>
<name>A0ABQ0B0L1_9FIRM</name>
<dbReference type="CDD" id="cd06261">
    <property type="entry name" value="TM_PBP2"/>
    <property type="match status" value="1"/>
</dbReference>
<evidence type="ECO:0000256" key="2">
    <source>
        <dbReference type="ARBA" id="ARBA00022448"/>
    </source>
</evidence>
<feature type="domain" description="ABC transmembrane type-1" evidence="8">
    <location>
        <begin position="85"/>
        <end position="300"/>
    </location>
</feature>
<accession>A0ABQ0B0L1</accession>
<dbReference type="Proteomes" id="UP001600894">
    <property type="component" value="Unassembled WGS sequence"/>
</dbReference>
<dbReference type="PROSITE" id="PS50928">
    <property type="entry name" value="ABC_TM1"/>
    <property type="match status" value="1"/>
</dbReference>
<dbReference type="SUPFAM" id="SSF161098">
    <property type="entry name" value="MetI-like"/>
    <property type="match status" value="1"/>
</dbReference>
<evidence type="ECO:0000313" key="10">
    <source>
        <dbReference type="Proteomes" id="UP001600894"/>
    </source>
</evidence>
<evidence type="ECO:0000256" key="5">
    <source>
        <dbReference type="ARBA" id="ARBA00022989"/>
    </source>
</evidence>
<dbReference type="InterPro" id="IPR000515">
    <property type="entry name" value="MetI-like"/>
</dbReference>
<proteinExistence type="inferred from homology"/>
<reference evidence="9 10" key="1">
    <citation type="submission" date="2024-04" db="EMBL/GenBank/DDBJ databases">
        <title>Defined microbial consortia suppress multidrug-resistant proinflammatory Enterobacteriaceae via ecological control.</title>
        <authorList>
            <person name="Furuichi M."/>
            <person name="Kawaguchi T."/>
            <person name="Pust M."/>
            <person name="Yasuma K."/>
            <person name="Plichta D."/>
            <person name="Hasegawa N."/>
            <person name="Ohya T."/>
            <person name="Bhattarai S."/>
            <person name="Sasajima S."/>
            <person name="Aoto Y."/>
            <person name="Tuganbaev T."/>
            <person name="Yaginuma M."/>
            <person name="Ueda M."/>
            <person name="Okahashi N."/>
            <person name="Amafuji K."/>
            <person name="Kiridooshi Y."/>
            <person name="Sugita K."/>
            <person name="Strazar M."/>
            <person name="Skelly A."/>
            <person name="Suda W."/>
            <person name="Hattori M."/>
            <person name="Nakamoto N."/>
            <person name="Caballero S."/>
            <person name="Norman J."/>
            <person name="Olle B."/>
            <person name="Tanoue T."/>
            <person name="Arita M."/>
            <person name="Bucci V."/>
            <person name="Atarashi K."/>
            <person name="Xavier R."/>
            <person name="Honda K."/>
        </authorList>
    </citation>
    <scope>NUCLEOTIDE SEQUENCE [LARGE SCALE GENOMIC DNA]</scope>
    <source>
        <strain evidence="10">f13</strain>
    </source>
</reference>
<feature type="transmembrane region" description="Helical" evidence="7">
    <location>
        <begin position="125"/>
        <end position="145"/>
    </location>
</feature>